<keyword evidence="3" id="KW-1185">Reference proteome</keyword>
<evidence type="ECO:0000259" key="1">
    <source>
        <dbReference type="Pfam" id="PF12728"/>
    </source>
</evidence>
<keyword evidence="2" id="KW-0238">DNA-binding</keyword>
<dbReference type="OrthoDB" id="1524679at2"/>
<dbReference type="STRING" id="755732.Fluta_0578"/>
<dbReference type="Proteomes" id="UP000007463">
    <property type="component" value="Chromosome"/>
</dbReference>
<dbReference type="EMBL" id="CP002542">
    <property type="protein sequence ID" value="AEA42583.1"/>
    <property type="molecule type" value="Genomic_DNA"/>
</dbReference>
<reference evidence="3" key="2">
    <citation type="submission" date="2011-02" db="EMBL/GenBank/DDBJ databases">
        <title>The complete genome of Fluviicola taffensis DSM 16823.</title>
        <authorList>
            <consortium name="US DOE Joint Genome Institute (JGI-PGF)"/>
            <person name="Lucas S."/>
            <person name="Copeland A."/>
            <person name="Lapidus A."/>
            <person name="Bruce D."/>
            <person name="Goodwin L."/>
            <person name="Pitluck S."/>
            <person name="Kyrpides N."/>
            <person name="Mavromatis K."/>
            <person name="Ivanova N."/>
            <person name="Mikhailova N."/>
            <person name="Pagani I."/>
            <person name="Chertkov O."/>
            <person name="Detter J.C."/>
            <person name="Han C."/>
            <person name="Tapia R."/>
            <person name="Land M."/>
            <person name="Hauser L."/>
            <person name="Markowitz V."/>
            <person name="Cheng J.-F."/>
            <person name="Hugenholtz P."/>
            <person name="Woyke T."/>
            <person name="Wu D."/>
            <person name="Tindall B."/>
            <person name="Pomrenke H.G."/>
            <person name="Brambilla E."/>
            <person name="Klenk H.-P."/>
            <person name="Eisen J.A."/>
        </authorList>
    </citation>
    <scope>NUCLEOTIDE SEQUENCE [LARGE SCALE GENOMIC DNA]</scope>
    <source>
        <strain evidence="3">DSM 16823 / RW262 / RW262</strain>
    </source>
</reference>
<feature type="domain" description="Helix-turn-helix" evidence="1">
    <location>
        <begin position="44"/>
        <end position="93"/>
    </location>
</feature>
<dbReference type="InterPro" id="IPR009061">
    <property type="entry name" value="DNA-bd_dom_put_sf"/>
</dbReference>
<dbReference type="RefSeq" id="WP_013685356.1">
    <property type="nucleotide sequence ID" value="NC_015321.1"/>
</dbReference>
<sequence length="98" mass="11412">MATQIVTIEDLEQFKIDLISEFKTIVESQFTHINVKNDEPKKTWLKSHQVQRLLSISPGTLQTLRLNGTLPFTKIGGVLFYDEADINRLFEENMRNKF</sequence>
<proteinExistence type="predicted"/>
<organism evidence="2 3">
    <name type="scientific">Fluviicola taffensis (strain DSM 16823 / NCIMB 13979 / RW262)</name>
    <dbReference type="NCBI Taxonomy" id="755732"/>
    <lineage>
        <taxon>Bacteria</taxon>
        <taxon>Pseudomonadati</taxon>
        <taxon>Bacteroidota</taxon>
        <taxon>Flavobacteriia</taxon>
        <taxon>Flavobacteriales</taxon>
        <taxon>Crocinitomicaceae</taxon>
        <taxon>Fluviicola</taxon>
    </lineage>
</organism>
<evidence type="ECO:0000313" key="2">
    <source>
        <dbReference type="EMBL" id="AEA42583.1"/>
    </source>
</evidence>
<dbReference type="AlphaFoldDB" id="F2IGH7"/>
<dbReference type="SUPFAM" id="SSF46955">
    <property type="entry name" value="Putative DNA-binding domain"/>
    <property type="match status" value="1"/>
</dbReference>
<name>F2IGH7_FLUTR</name>
<dbReference type="GO" id="GO:0003677">
    <property type="term" value="F:DNA binding"/>
    <property type="evidence" value="ECO:0007669"/>
    <property type="project" value="UniProtKB-KW"/>
</dbReference>
<protein>
    <submittedName>
        <fullName evidence="2">Putative DNA-binding protein</fullName>
    </submittedName>
</protein>
<dbReference type="PANTHER" id="PTHR34585:SF22">
    <property type="entry name" value="HELIX-TURN-HELIX DOMAIN-CONTAINING PROTEIN"/>
    <property type="match status" value="1"/>
</dbReference>
<evidence type="ECO:0000313" key="3">
    <source>
        <dbReference type="Proteomes" id="UP000007463"/>
    </source>
</evidence>
<dbReference type="Pfam" id="PF12728">
    <property type="entry name" value="HTH_17"/>
    <property type="match status" value="1"/>
</dbReference>
<dbReference type="PANTHER" id="PTHR34585">
    <property type="match status" value="1"/>
</dbReference>
<accession>F2IGH7</accession>
<reference evidence="2 3" key="1">
    <citation type="journal article" date="2011" name="Stand. Genomic Sci.">
        <title>Complete genome sequence of the gliding freshwater bacterium Fluviicola taffensis type strain (RW262).</title>
        <authorList>
            <person name="Woyke T."/>
            <person name="Chertkov O."/>
            <person name="Lapidus A."/>
            <person name="Nolan M."/>
            <person name="Lucas S."/>
            <person name="Del Rio T.G."/>
            <person name="Tice H."/>
            <person name="Cheng J.F."/>
            <person name="Tapia R."/>
            <person name="Han C."/>
            <person name="Goodwin L."/>
            <person name="Pitluck S."/>
            <person name="Liolios K."/>
            <person name="Pagani I."/>
            <person name="Ivanova N."/>
            <person name="Huntemann M."/>
            <person name="Mavromatis K."/>
            <person name="Mikhailova N."/>
            <person name="Pati A."/>
            <person name="Chen A."/>
            <person name="Palaniappan K."/>
            <person name="Land M."/>
            <person name="Hauser L."/>
            <person name="Brambilla E.M."/>
            <person name="Rohde M."/>
            <person name="Mwirichia R."/>
            <person name="Sikorski J."/>
            <person name="Tindall B.J."/>
            <person name="Goker M."/>
            <person name="Bristow J."/>
            <person name="Eisen J.A."/>
            <person name="Markowitz V."/>
            <person name="Hugenholtz P."/>
            <person name="Klenk H.P."/>
            <person name="Kyrpides N.C."/>
        </authorList>
    </citation>
    <scope>NUCLEOTIDE SEQUENCE [LARGE SCALE GENOMIC DNA]</scope>
    <source>
        <strain evidence="3">DSM 16823 / RW262 / RW262</strain>
    </source>
</reference>
<dbReference type="HOGENOM" id="CLU_133781_4_0_10"/>
<gene>
    <name evidence="2" type="ordered locus">Fluta_0578</name>
</gene>
<dbReference type="eggNOG" id="ENOG5032YCE">
    <property type="taxonomic scope" value="Bacteria"/>
</dbReference>
<dbReference type="KEGG" id="fte:Fluta_0578"/>
<dbReference type="InterPro" id="IPR041657">
    <property type="entry name" value="HTH_17"/>
</dbReference>